<dbReference type="Pfam" id="PF06918">
    <property type="entry name" value="DUF1280"/>
    <property type="match status" value="1"/>
</dbReference>
<accession>A0A0N4ZZQ2</accession>
<dbReference type="InterPro" id="IPR009689">
    <property type="entry name" value="DUF1280"/>
</dbReference>
<name>A0A0N4ZZQ2_PARTI</name>
<evidence type="ECO:0000313" key="2">
    <source>
        <dbReference type="WBParaSite" id="PTRK_0001446200.1"/>
    </source>
</evidence>
<reference evidence="2" key="1">
    <citation type="submission" date="2017-02" db="UniProtKB">
        <authorList>
            <consortium name="WormBaseParasite"/>
        </authorList>
    </citation>
    <scope>IDENTIFICATION</scope>
</reference>
<dbReference type="AlphaFoldDB" id="A0A0N4ZZQ2"/>
<evidence type="ECO:0000313" key="1">
    <source>
        <dbReference type="Proteomes" id="UP000038045"/>
    </source>
</evidence>
<protein>
    <submittedName>
        <fullName evidence="2">Ribonuclease H-like domain-containing protein</fullName>
    </submittedName>
</protein>
<dbReference type="Proteomes" id="UP000038045">
    <property type="component" value="Unplaced"/>
</dbReference>
<sequence length="223" mass="25455">MDSGGRSINLIKGGVIIKHLELTNSTKNFMPLLVYQGSESYDVVKQGCDEVFKKLEKWKQVNVALDEVPDIRLVILHLAADLKSQKTIMSHKGYTAAYPCTMCIFPKKTPCKNIHKCFDYRNDENYCTPQTKKLSIQDSKLLNVEINNCHLPFLHILWVLDTSSPEYDSSVDEEDYVDTVVEQVDGKENIWLLNRNILCAVRRIPDIAKNATSQPKKVDYAFV</sequence>
<proteinExistence type="predicted"/>
<organism evidence="1 2">
    <name type="scientific">Parastrongyloides trichosuri</name>
    <name type="common">Possum-specific nematode worm</name>
    <dbReference type="NCBI Taxonomy" id="131310"/>
    <lineage>
        <taxon>Eukaryota</taxon>
        <taxon>Metazoa</taxon>
        <taxon>Ecdysozoa</taxon>
        <taxon>Nematoda</taxon>
        <taxon>Chromadorea</taxon>
        <taxon>Rhabditida</taxon>
        <taxon>Tylenchina</taxon>
        <taxon>Panagrolaimomorpha</taxon>
        <taxon>Strongyloidoidea</taxon>
        <taxon>Strongyloididae</taxon>
        <taxon>Parastrongyloides</taxon>
    </lineage>
</organism>
<dbReference type="WBParaSite" id="PTRK_0001446200.1">
    <property type="protein sequence ID" value="PTRK_0001446200.1"/>
    <property type="gene ID" value="PTRK_0001446200"/>
</dbReference>
<keyword evidence="1" id="KW-1185">Reference proteome</keyword>